<gene>
    <name evidence="3" type="ORF">X777_02343</name>
</gene>
<reference evidence="3 4" key="1">
    <citation type="journal article" date="2014" name="Curr. Biol.">
        <title>The genome of the clonal raider ant Cerapachys biroi.</title>
        <authorList>
            <person name="Oxley P.R."/>
            <person name="Ji L."/>
            <person name="Fetter-Pruneda I."/>
            <person name="McKenzie S.K."/>
            <person name="Li C."/>
            <person name="Hu H."/>
            <person name="Zhang G."/>
            <person name="Kronauer D.J."/>
        </authorList>
    </citation>
    <scope>NUCLEOTIDE SEQUENCE [LARGE SCALE GENOMIC DNA]</scope>
</reference>
<organism evidence="3 4">
    <name type="scientific">Ooceraea biroi</name>
    <name type="common">Clonal raider ant</name>
    <name type="synonym">Cerapachys biroi</name>
    <dbReference type="NCBI Taxonomy" id="2015173"/>
    <lineage>
        <taxon>Eukaryota</taxon>
        <taxon>Metazoa</taxon>
        <taxon>Ecdysozoa</taxon>
        <taxon>Arthropoda</taxon>
        <taxon>Hexapoda</taxon>
        <taxon>Insecta</taxon>
        <taxon>Pterygota</taxon>
        <taxon>Neoptera</taxon>
        <taxon>Endopterygota</taxon>
        <taxon>Hymenoptera</taxon>
        <taxon>Apocrita</taxon>
        <taxon>Aculeata</taxon>
        <taxon>Formicoidea</taxon>
        <taxon>Formicidae</taxon>
        <taxon>Dorylinae</taxon>
        <taxon>Ooceraea</taxon>
    </lineage>
</organism>
<accession>A0A026WLB7</accession>
<name>A0A026WLB7_OOCBI</name>
<keyword evidence="2" id="KW-0732">Signal</keyword>
<feature type="signal peptide" evidence="2">
    <location>
        <begin position="1"/>
        <end position="24"/>
    </location>
</feature>
<protein>
    <submittedName>
        <fullName evidence="3">Uncharacterized protein</fullName>
    </submittedName>
</protein>
<evidence type="ECO:0000256" key="1">
    <source>
        <dbReference type="SAM" id="MobiDB-lite"/>
    </source>
</evidence>
<keyword evidence="4" id="KW-1185">Reference proteome</keyword>
<dbReference type="EMBL" id="KK107159">
    <property type="protein sequence ID" value="EZA56738.1"/>
    <property type="molecule type" value="Genomic_DNA"/>
</dbReference>
<feature type="region of interest" description="Disordered" evidence="1">
    <location>
        <begin position="40"/>
        <end position="67"/>
    </location>
</feature>
<feature type="compositionally biased region" description="Polar residues" evidence="1">
    <location>
        <begin position="44"/>
        <end position="65"/>
    </location>
</feature>
<feature type="chain" id="PRO_5001545715" evidence="2">
    <location>
        <begin position="25"/>
        <end position="109"/>
    </location>
</feature>
<evidence type="ECO:0000313" key="3">
    <source>
        <dbReference type="EMBL" id="EZA56738.1"/>
    </source>
</evidence>
<sequence>MCHGTGELSLQLLLSLASLKWVRWKTTRLFPSKKRREDYLPLSSLDSPNSFRDQTGSRSQTSQGDWSPVNVVIRSQAGSELIRSSRACSLVSRQVGSTHSDGLAIAPAL</sequence>
<proteinExistence type="predicted"/>
<evidence type="ECO:0000313" key="4">
    <source>
        <dbReference type="Proteomes" id="UP000053097"/>
    </source>
</evidence>
<dbReference type="Proteomes" id="UP000053097">
    <property type="component" value="Unassembled WGS sequence"/>
</dbReference>
<evidence type="ECO:0000256" key="2">
    <source>
        <dbReference type="SAM" id="SignalP"/>
    </source>
</evidence>
<dbReference type="AlphaFoldDB" id="A0A026WLB7"/>